<protein>
    <recommendedName>
        <fullName evidence="3">Diaminopimelate decarboxylase</fullName>
    </recommendedName>
</protein>
<proteinExistence type="predicted"/>
<dbReference type="RefSeq" id="WP_039331125.1">
    <property type="nucleotide sequence ID" value="NZ_JTJJ01000039.1"/>
</dbReference>
<dbReference type="InterPro" id="IPR009241">
    <property type="entry name" value="HigB-like"/>
</dbReference>
<gene>
    <name evidence="1" type="ORF">QU24_11700</name>
</gene>
<sequence>MWTVEATDYFSIWFEDQDRAMQLDILAALNLLKQDGPHLGRPHVDTVYGSNISNMKELRIQSNGRPIRGFFIFDPRRRAIVLCAGNKEGKDEKRFYKTMISTAEKEYQKHLSQLVRAKNENVR</sequence>
<dbReference type="EMBL" id="JTJJ01000039">
    <property type="protein sequence ID" value="KHJ67940.1"/>
    <property type="molecule type" value="Genomic_DNA"/>
</dbReference>
<evidence type="ECO:0000313" key="2">
    <source>
        <dbReference type="Proteomes" id="UP000030853"/>
    </source>
</evidence>
<accession>A0A0B1RA13</accession>
<dbReference type="Proteomes" id="UP000030853">
    <property type="component" value="Unassembled WGS sequence"/>
</dbReference>
<dbReference type="AlphaFoldDB" id="A0A0B1RA13"/>
<dbReference type="Pfam" id="PF05973">
    <property type="entry name" value="Gp49"/>
    <property type="match status" value="1"/>
</dbReference>
<organism evidence="1 2">
    <name type="scientific">Pantoea rodasii</name>
    <dbReference type="NCBI Taxonomy" id="1076549"/>
    <lineage>
        <taxon>Bacteria</taxon>
        <taxon>Pseudomonadati</taxon>
        <taxon>Pseudomonadota</taxon>
        <taxon>Gammaproteobacteria</taxon>
        <taxon>Enterobacterales</taxon>
        <taxon>Erwiniaceae</taxon>
        <taxon>Pantoea</taxon>
    </lineage>
</organism>
<comment type="caution">
    <text evidence="1">The sequence shown here is derived from an EMBL/GenBank/DDBJ whole genome shotgun (WGS) entry which is preliminary data.</text>
</comment>
<reference evidence="1 2" key="1">
    <citation type="submission" date="2014-11" db="EMBL/GenBank/DDBJ databases">
        <title>Genome sequencing of Pantoea rodasii ND03.</title>
        <authorList>
            <person name="Muhamad Yunos N.Y."/>
            <person name="Chan K.-G."/>
        </authorList>
    </citation>
    <scope>NUCLEOTIDE SEQUENCE [LARGE SCALE GENOMIC DNA]</scope>
    <source>
        <strain evidence="1 2">ND03</strain>
    </source>
</reference>
<evidence type="ECO:0000313" key="1">
    <source>
        <dbReference type="EMBL" id="KHJ67940.1"/>
    </source>
</evidence>
<evidence type="ECO:0008006" key="3">
    <source>
        <dbReference type="Google" id="ProtNLM"/>
    </source>
</evidence>
<name>A0A0B1RA13_9GAMM</name>